<evidence type="ECO:0000313" key="1">
    <source>
        <dbReference type="EMBL" id="KIM35422.1"/>
    </source>
</evidence>
<dbReference type="PANTHER" id="PTHR42791">
    <property type="entry name" value="GNAT FAMILY ACETYLTRANSFERASE"/>
    <property type="match status" value="1"/>
</dbReference>
<evidence type="ECO:0000313" key="2">
    <source>
        <dbReference type="Proteomes" id="UP000053424"/>
    </source>
</evidence>
<dbReference type="Gene3D" id="3.40.630.30">
    <property type="match status" value="1"/>
</dbReference>
<dbReference type="SUPFAM" id="SSF55729">
    <property type="entry name" value="Acyl-CoA N-acyltransferases (Nat)"/>
    <property type="match status" value="1"/>
</dbReference>
<sequence length="244" mass="27061">MSLPVPAFNALRIASPRDILRIGIVAASGFRYSPVFDWERPDHEKYPEDTLLSYRQEFASVIKSPEHVVLVAVDKYDPDEGKKSIAIIPPNNGAEIPAKGDEVVVGVACWKLEPGSKRVGEFQNDTGPYPPLPPNLDRDKNRAHCILFGDSAEAAEKKYFHGYSSMEMVVVHPAYWGRAHGGNLVKWGMELARIDKVKQGVIAAKMGRDLYSNLGWKEKAEVNLEGDEIVPQGVSVSVMEYDPN</sequence>
<reference evidence="2" key="2">
    <citation type="submission" date="2015-01" db="EMBL/GenBank/DDBJ databases">
        <title>Evolutionary Origins and Diversification of the Mycorrhizal Mutualists.</title>
        <authorList>
            <consortium name="DOE Joint Genome Institute"/>
            <consortium name="Mycorrhizal Genomics Consortium"/>
            <person name="Kohler A."/>
            <person name="Kuo A."/>
            <person name="Nagy L.G."/>
            <person name="Floudas D."/>
            <person name="Copeland A."/>
            <person name="Barry K.W."/>
            <person name="Cichocki N."/>
            <person name="Veneault-Fourrey C."/>
            <person name="LaButti K."/>
            <person name="Lindquist E.A."/>
            <person name="Lipzen A."/>
            <person name="Lundell T."/>
            <person name="Morin E."/>
            <person name="Murat C."/>
            <person name="Riley R."/>
            <person name="Ohm R."/>
            <person name="Sun H."/>
            <person name="Tunlid A."/>
            <person name="Henrissat B."/>
            <person name="Grigoriev I.V."/>
            <person name="Hibbett D.S."/>
            <person name="Martin F."/>
        </authorList>
    </citation>
    <scope>NUCLEOTIDE SEQUENCE [LARGE SCALE GENOMIC DNA]</scope>
    <source>
        <strain evidence="2">h7</strain>
    </source>
</reference>
<dbReference type="OrthoDB" id="4738875at2759"/>
<dbReference type="InterPro" id="IPR016181">
    <property type="entry name" value="Acyl_CoA_acyltransferase"/>
</dbReference>
<dbReference type="STRING" id="686832.A0A0C2Y2U7"/>
<dbReference type="HOGENOM" id="CLU_072853_0_0_1"/>
<protein>
    <recommendedName>
        <fullName evidence="3">N-acetyltransferase domain-containing protein</fullName>
    </recommendedName>
</protein>
<dbReference type="AlphaFoldDB" id="A0A0C2Y2U7"/>
<name>A0A0C2Y2U7_HEBCY</name>
<evidence type="ECO:0008006" key="3">
    <source>
        <dbReference type="Google" id="ProtNLM"/>
    </source>
</evidence>
<proteinExistence type="predicted"/>
<dbReference type="EMBL" id="KN831821">
    <property type="protein sequence ID" value="KIM35422.1"/>
    <property type="molecule type" value="Genomic_DNA"/>
</dbReference>
<dbReference type="InterPro" id="IPR052523">
    <property type="entry name" value="Trichothecene_AcTrans"/>
</dbReference>
<dbReference type="PANTHER" id="PTHR42791:SF2">
    <property type="entry name" value="N-ACETYLTRANSFERASE DOMAIN-CONTAINING PROTEIN"/>
    <property type="match status" value="1"/>
</dbReference>
<dbReference type="Proteomes" id="UP000053424">
    <property type="component" value="Unassembled WGS sequence"/>
</dbReference>
<reference evidence="1 2" key="1">
    <citation type="submission" date="2014-04" db="EMBL/GenBank/DDBJ databases">
        <authorList>
            <consortium name="DOE Joint Genome Institute"/>
            <person name="Kuo A."/>
            <person name="Gay G."/>
            <person name="Dore J."/>
            <person name="Kohler A."/>
            <person name="Nagy L.G."/>
            <person name="Floudas D."/>
            <person name="Copeland A."/>
            <person name="Barry K.W."/>
            <person name="Cichocki N."/>
            <person name="Veneault-Fourrey C."/>
            <person name="LaButti K."/>
            <person name="Lindquist E.A."/>
            <person name="Lipzen A."/>
            <person name="Lundell T."/>
            <person name="Morin E."/>
            <person name="Murat C."/>
            <person name="Sun H."/>
            <person name="Tunlid A."/>
            <person name="Henrissat B."/>
            <person name="Grigoriev I.V."/>
            <person name="Hibbett D.S."/>
            <person name="Martin F."/>
            <person name="Nordberg H.P."/>
            <person name="Cantor M.N."/>
            <person name="Hua S.X."/>
        </authorList>
    </citation>
    <scope>NUCLEOTIDE SEQUENCE [LARGE SCALE GENOMIC DNA]</scope>
    <source>
        <strain evidence="2">h7</strain>
    </source>
</reference>
<gene>
    <name evidence="1" type="ORF">M413DRAFT_449805</name>
</gene>
<keyword evidence="2" id="KW-1185">Reference proteome</keyword>
<accession>A0A0C2Y2U7</accession>
<organism evidence="1 2">
    <name type="scientific">Hebeloma cylindrosporum</name>
    <dbReference type="NCBI Taxonomy" id="76867"/>
    <lineage>
        <taxon>Eukaryota</taxon>
        <taxon>Fungi</taxon>
        <taxon>Dikarya</taxon>
        <taxon>Basidiomycota</taxon>
        <taxon>Agaricomycotina</taxon>
        <taxon>Agaricomycetes</taxon>
        <taxon>Agaricomycetidae</taxon>
        <taxon>Agaricales</taxon>
        <taxon>Agaricineae</taxon>
        <taxon>Hymenogastraceae</taxon>
        <taxon>Hebeloma</taxon>
    </lineage>
</organism>